<sequence length="53" mass="6053">MHRGKLLKSVNIVQDMVEMIIFGFEIFNIEKIKTINLALYNFVLKIAGVLSIS</sequence>
<gene>
    <name evidence="1" type="ORF">SAMN05443550_105305</name>
</gene>
<accession>A0A1H4EBF3</accession>
<name>A0A1H4EBF3_9SPHI</name>
<reference evidence="1 2" key="1">
    <citation type="submission" date="2016-10" db="EMBL/GenBank/DDBJ databases">
        <authorList>
            <person name="de Groot N.N."/>
        </authorList>
    </citation>
    <scope>NUCLEOTIDE SEQUENCE [LARGE SCALE GENOMIC DNA]</scope>
    <source>
        <strain evidence="1 2">DSM 19033</strain>
    </source>
</reference>
<protein>
    <submittedName>
        <fullName evidence="1">Uncharacterized protein</fullName>
    </submittedName>
</protein>
<proteinExistence type="predicted"/>
<dbReference type="EMBL" id="FNRA01000005">
    <property type="protein sequence ID" value="SEA81632.1"/>
    <property type="molecule type" value="Genomic_DNA"/>
</dbReference>
<dbReference type="STRING" id="425514.SAMN05443550_105305"/>
<dbReference type="AlphaFoldDB" id="A0A1H4EBF3"/>
<organism evidence="1 2">
    <name type="scientific">Pedobacter hartonius</name>
    <dbReference type="NCBI Taxonomy" id="425514"/>
    <lineage>
        <taxon>Bacteria</taxon>
        <taxon>Pseudomonadati</taxon>
        <taxon>Bacteroidota</taxon>
        <taxon>Sphingobacteriia</taxon>
        <taxon>Sphingobacteriales</taxon>
        <taxon>Sphingobacteriaceae</taxon>
        <taxon>Pedobacter</taxon>
    </lineage>
</organism>
<evidence type="ECO:0000313" key="1">
    <source>
        <dbReference type="EMBL" id="SEA81632.1"/>
    </source>
</evidence>
<evidence type="ECO:0000313" key="2">
    <source>
        <dbReference type="Proteomes" id="UP000198850"/>
    </source>
</evidence>
<dbReference type="Proteomes" id="UP000198850">
    <property type="component" value="Unassembled WGS sequence"/>
</dbReference>
<keyword evidence="2" id="KW-1185">Reference proteome</keyword>